<dbReference type="InterPro" id="IPR018496">
    <property type="entry name" value="PsdUridine_synth_RsuA/RluB_CS"/>
</dbReference>
<dbReference type="InterPro" id="IPR020094">
    <property type="entry name" value="TruA/RsuA/RluB/E/F_N"/>
</dbReference>
<protein>
    <recommendedName>
        <fullName evidence="4">Pseudouridine synthase</fullName>
        <ecNumber evidence="4">5.4.99.-</ecNumber>
    </recommendedName>
</protein>
<sequence>MTQSGRQGSHRGGDARNQGGSRRQASSGFSKYGRDAQQGGRNDGGGRRGGGFGQGGASRGGSGQGRAGAGRGYGNDRNSNDRGYERSDRFGRTERSEGYNRSEGYGRGQGAGRSDRNDRFGAGSGEGKPFSKDKPNRPNSSKPGFTKAGKPKAGTGRGGAGTVGGTRKAGLSKAGAGRPGTARPTSGPSAPFGNERFGEYKGPVKRTNTPRRAPRRNAPDHELHSTEGVRLQKLMAQAGVASRRVCEEMIEDGRVEVDGQIVTELGLRVDPETVAIHVDGIRLQLNDSLVYYAFNKPKGVVSTMTDPEGRRCISDYIKPSLTGGNRLFHVGRLDAETEGLLLLTNDGELANRLTHPSYEVPKTYLVQVRGPFPHGISKKMLEGIELEDGVTKVDSFRLVDSTPGKVLIEVVLHSGKNRIVRRLFDAVGFPVLRLVRLKVGPIGLGDQKQGSIRRLGKQELGHLMAAVGL</sequence>
<dbReference type="InterPro" id="IPR042092">
    <property type="entry name" value="PsdUridine_s_RsuA/RluB/E/F_cat"/>
</dbReference>
<feature type="compositionally biased region" description="Polar residues" evidence="5">
    <location>
        <begin position="18"/>
        <end position="29"/>
    </location>
</feature>
<evidence type="ECO:0000256" key="4">
    <source>
        <dbReference type="RuleBase" id="RU003887"/>
    </source>
</evidence>
<evidence type="ECO:0000313" key="7">
    <source>
        <dbReference type="EMBL" id="MDP5228486.1"/>
    </source>
</evidence>
<dbReference type="PROSITE" id="PS50889">
    <property type="entry name" value="S4"/>
    <property type="match status" value="1"/>
</dbReference>
<dbReference type="SUPFAM" id="SSF55120">
    <property type="entry name" value="Pseudouridine synthase"/>
    <property type="match status" value="1"/>
</dbReference>
<dbReference type="PANTHER" id="PTHR47683:SF2">
    <property type="entry name" value="RNA-BINDING S4 DOMAIN-CONTAINING PROTEIN"/>
    <property type="match status" value="1"/>
</dbReference>
<dbReference type="InterPro" id="IPR020103">
    <property type="entry name" value="PsdUridine_synth_cat_dom_sf"/>
</dbReference>
<dbReference type="EMBL" id="JAVALS010000016">
    <property type="protein sequence ID" value="MDP5228486.1"/>
    <property type="molecule type" value="Genomic_DNA"/>
</dbReference>
<dbReference type="InterPro" id="IPR006145">
    <property type="entry name" value="PsdUridine_synth_RsuA/RluA"/>
</dbReference>
<dbReference type="SMART" id="SM00363">
    <property type="entry name" value="S4"/>
    <property type="match status" value="1"/>
</dbReference>
<comment type="caution">
    <text evidence="7">The sequence shown here is derived from an EMBL/GenBank/DDBJ whole genome shotgun (WGS) entry which is preliminary data.</text>
</comment>
<reference evidence="7 8" key="1">
    <citation type="submission" date="2023-08" db="EMBL/GenBank/DDBJ databases">
        <title>Arthrobacter horti sp. nov., isolated from forest soil.</title>
        <authorList>
            <person name="Park M."/>
        </authorList>
    </citation>
    <scope>NUCLEOTIDE SEQUENCE [LARGE SCALE GENOMIC DNA]</scope>
    <source>
        <strain evidence="7 8">YJM1</strain>
    </source>
</reference>
<organism evidence="7 8">
    <name type="scientific">Arthrobacter horti</name>
    <dbReference type="NCBI Taxonomy" id="3068273"/>
    <lineage>
        <taxon>Bacteria</taxon>
        <taxon>Bacillati</taxon>
        <taxon>Actinomycetota</taxon>
        <taxon>Actinomycetes</taxon>
        <taxon>Micrococcales</taxon>
        <taxon>Micrococcaceae</taxon>
        <taxon>Arthrobacter</taxon>
    </lineage>
</organism>
<dbReference type="CDD" id="cd02870">
    <property type="entry name" value="PseudoU_synth_RsuA_like"/>
    <property type="match status" value="1"/>
</dbReference>
<feature type="region of interest" description="Disordered" evidence="5">
    <location>
        <begin position="1"/>
        <end position="228"/>
    </location>
</feature>
<dbReference type="Pfam" id="PF00849">
    <property type="entry name" value="PseudoU_synth_2"/>
    <property type="match status" value="1"/>
</dbReference>
<feature type="domain" description="RNA-binding S4" evidence="6">
    <location>
        <begin position="229"/>
        <end position="286"/>
    </location>
</feature>
<dbReference type="CDD" id="cd00165">
    <property type="entry name" value="S4"/>
    <property type="match status" value="1"/>
</dbReference>
<dbReference type="InterPro" id="IPR036986">
    <property type="entry name" value="S4_RNA-bd_sf"/>
</dbReference>
<evidence type="ECO:0000256" key="2">
    <source>
        <dbReference type="ARBA" id="ARBA00023235"/>
    </source>
</evidence>
<dbReference type="Gene3D" id="3.10.290.10">
    <property type="entry name" value="RNA-binding S4 domain"/>
    <property type="match status" value="1"/>
</dbReference>
<dbReference type="PROSITE" id="PS01149">
    <property type="entry name" value="PSI_RSU"/>
    <property type="match status" value="1"/>
</dbReference>
<feature type="compositionally biased region" description="Basic and acidic residues" evidence="5">
    <location>
        <begin position="217"/>
        <end position="227"/>
    </location>
</feature>
<feature type="compositionally biased region" description="Gly residues" evidence="5">
    <location>
        <begin position="41"/>
        <end position="73"/>
    </location>
</feature>
<dbReference type="InterPro" id="IPR000748">
    <property type="entry name" value="PsdUridine_synth_RsuA/RluB/E/F"/>
</dbReference>
<dbReference type="InterPro" id="IPR002942">
    <property type="entry name" value="S4_RNA-bd"/>
</dbReference>
<dbReference type="PANTHER" id="PTHR47683">
    <property type="entry name" value="PSEUDOURIDINE SYNTHASE FAMILY PROTEIN-RELATED"/>
    <property type="match status" value="1"/>
</dbReference>
<gene>
    <name evidence="7" type="ORF">Q9R02_15095</name>
</gene>
<dbReference type="Proteomes" id="UP001232725">
    <property type="component" value="Unassembled WGS sequence"/>
</dbReference>
<keyword evidence="8" id="KW-1185">Reference proteome</keyword>
<dbReference type="Pfam" id="PF01479">
    <property type="entry name" value="S4"/>
    <property type="match status" value="1"/>
</dbReference>
<dbReference type="Gene3D" id="3.30.70.1560">
    <property type="entry name" value="Alpha-L RNA-binding motif"/>
    <property type="match status" value="1"/>
</dbReference>
<dbReference type="Gene3D" id="3.30.70.580">
    <property type="entry name" value="Pseudouridine synthase I, catalytic domain, N-terminal subdomain"/>
    <property type="match status" value="1"/>
</dbReference>
<dbReference type="GO" id="GO:0016853">
    <property type="term" value="F:isomerase activity"/>
    <property type="evidence" value="ECO:0007669"/>
    <property type="project" value="UniProtKB-KW"/>
</dbReference>
<feature type="compositionally biased region" description="Basic and acidic residues" evidence="5">
    <location>
        <begin position="78"/>
        <end position="100"/>
    </location>
</feature>
<dbReference type="EC" id="5.4.99.-" evidence="4"/>
<proteinExistence type="inferred from homology"/>
<evidence type="ECO:0000259" key="6">
    <source>
        <dbReference type="SMART" id="SM00363"/>
    </source>
</evidence>
<evidence type="ECO:0000313" key="8">
    <source>
        <dbReference type="Proteomes" id="UP001232725"/>
    </source>
</evidence>
<dbReference type="RefSeq" id="WP_305997531.1">
    <property type="nucleotide sequence ID" value="NZ_JAVALS010000016.1"/>
</dbReference>
<evidence type="ECO:0000256" key="5">
    <source>
        <dbReference type="SAM" id="MobiDB-lite"/>
    </source>
</evidence>
<comment type="similarity">
    <text evidence="1 4">Belongs to the pseudouridine synthase RsuA family.</text>
</comment>
<dbReference type="SUPFAM" id="SSF55174">
    <property type="entry name" value="Alpha-L RNA-binding motif"/>
    <property type="match status" value="1"/>
</dbReference>
<feature type="compositionally biased region" description="Gly residues" evidence="5">
    <location>
        <begin position="155"/>
        <end position="164"/>
    </location>
</feature>
<accession>A0ABT9ISB2</accession>
<keyword evidence="2 4" id="KW-0413">Isomerase</keyword>
<feature type="compositionally biased region" description="Low complexity" evidence="5">
    <location>
        <begin position="142"/>
        <end position="154"/>
    </location>
</feature>
<dbReference type="NCBIfam" id="TIGR00093">
    <property type="entry name" value="pseudouridine synthase"/>
    <property type="match status" value="1"/>
</dbReference>
<name>A0ABT9ISB2_9MICC</name>
<evidence type="ECO:0000256" key="1">
    <source>
        <dbReference type="ARBA" id="ARBA00008348"/>
    </source>
</evidence>
<dbReference type="InterPro" id="IPR050343">
    <property type="entry name" value="RsuA_PseudoU_synthase"/>
</dbReference>
<keyword evidence="3" id="KW-0694">RNA-binding</keyword>
<evidence type="ECO:0000256" key="3">
    <source>
        <dbReference type="PROSITE-ProRule" id="PRU00182"/>
    </source>
</evidence>